<name>A0A370WXD7_9GAMM</name>
<dbReference type="AlphaFoldDB" id="A0A370WXD7"/>
<sequence>MTRIDRGTLVLNTANDTAAQQRNPGVSGMSLYVPQPRVPLKDWCEWTGNSWDKVQAVVGRSFRRPAPYEDAYTMAATAVLRLIRHYNIDPRNIGQLALGTESSKDNSAGAVIVRGMVDRELERMGLPRLSRQMEVPEFKHACLGGVYALKSALRYVAFDAHGKQAIVVCSDIAEYERGSSGEQTQGAGAVAMLVEANPKLFEVDLAHSGSASDYRGPDFRKPFARHFDQEYGQRSKRAHDFPVFSGKYSTFAYLDETGQAVDAMLERLGVSDLDFINGADGLFFHRPYHMMPLQALAFIYARALARAPQPNEEFQALCAQAGVSPEAVVEECRNKPDLYGEFVRLGGHADAAQDAHPLTTKLSGVARKSPAFQELLATRVKFGTDWAMELGNLYTAALPAWIAAGFEQALEQGAELSNAKFYAIGYGSGDASEAIPLKVVPQWREAAGKIGFRKALAAATDLAQHEYEALHDGKHPDLDCPPRDQFIIARTGTTYEAAFQDLGVDYYDFVI</sequence>
<organism evidence="3 4">
    <name type="scientific">Dyella psychrodurans</name>
    <dbReference type="NCBI Taxonomy" id="1927960"/>
    <lineage>
        <taxon>Bacteria</taxon>
        <taxon>Pseudomonadati</taxon>
        <taxon>Pseudomonadota</taxon>
        <taxon>Gammaproteobacteria</taxon>
        <taxon>Lysobacterales</taxon>
        <taxon>Rhodanobacteraceae</taxon>
        <taxon>Dyella</taxon>
    </lineage>
</organism>
<dbReference type="GO" id="GO:0006084">
    <property type="term" value="P:acetyl-CoA metabolic process"/>
    <property type="evidence" value="ECO:0007669"/>
    <property type="project" value="TreeGrafter"/>
</dbReference>
<dbReference type="Pfam" id="PF01154">
    <property type="entry name" value="HMG_CoA_synt_N"/>
    <property type="match status" value="1"/>
</dbReference>
<dbReference type="OrthoDB" id="9769523at2"/>
<evidence type="ECO:0000256" key="1">
    <source>
        <dbReference type="ARBA" id="ARBA00022679"/>
    </source>
</evidence>
<gene>
    <name evidence="3" type="ORF">DWU99_19105</name>
</gene>
<comment type="caution">
    <text evidence="3">The sequence shown here is derived from an EMBL/GenBank/DDBJ whole genome shotgun (WGS) entry which is preliminary data.</text>
</comment>
<keyword evidence="4" id="KW-1185">Reference proteome</keyword>
<proteinExistence type="predicted"/>
<dbReference type="PANTHER" id="PTHR43323">
    <property type="entry name" value="3-HYDROXY-3-METHYLGLUTARYL COENZYME A SYNTHASE"/>
    <property type="match status" value="1"/>
</dbReference>
<dbReference type="InterPro" id="IPR016039">
    <property type="entry name" value="Thiolase-like"/>
</dbReference>
<evidence type="ECO:0000259" key="2">
    <source>
        <dbReference type="Pfam" id="PF01154"/>
    </source>
</evidence>
<reference evidence="3 4" key="1">
    <citation type="submission" date="2018-07" db="EMBL/GenBank/DDBJ databases">
        <title>Dyella monticola sp. nov. and Dyella psychrodurans sp. nov. isolated from monsoon evergreen broad-leaved forest soil of Dinghu Mountain, China.</title>
        <authorList>
            <person name="Gao Z."/>
            <person name="Qiu L."/>
        </authorList>
    </citation>
    <scope>NUCLEOTIDE SEQUENCE [LARGE SCALE GENOMIC DNA]</scope>
    <source>
        <strain evidence="3 4">4MSK11</strain>
    </source>
</reference>
<feature type="domain" description="Hydroxymethylglutaryl-coenzyme A synthase N-terminal" evidence="2">
    <location>
        <begin position="22"/>
        <end position="196"/>
    </location>
</feature>
<dbReference type="EMBL" id="QRBF01000009">
    <property type="protein sequence ID" value="RDS80687.1"/>
    <property type="molecule type" value="Genomic_DNA"/>
</dbReference>
<dbReference type="InterPro" id="IPR013528">
    <property type="entry name" value="HMG_CoA_synth_N"/>
</dbReference>
<dbReference type="CDD" id="cd00827">
    <property type="entry name" value="init_cond_enzymes"/>
    <property type="match status" value="1"/>
</dbReference>
<dbReference type="Proteomes" id="UP000255334">
    <property type="component" value="Unassembled WGS sequence"/>
</dbReference>
<accession>A0A370WXD7</accession>
<keyword evidence="1" id="KW-0808">Transferase</keyword>
<evidence type="ECO:0000313" key="4">
    <source>
        <dbReference type="Proteomes" id="UP000255334"/>
    </source>
</evidence>
<dbReference type="PANTHER" id="PTHR43323:SF2">
    <property type="entry name" value="HYDROXYMETHYLGLUTARYL-COA SYNTHASE"/>
    <property type="match status" value="1"/>
</dbReference>
<dbReference type="GO" id="GO:0004421">
    <property type="term" value="F:hydroxymethylglutaryl-CoA synthase activity"/>
    <property type="evidence" value="ECO:0007669"/>
    <property type="project" value="TreeGrafter"/>
</dbReference>
<dbReference type="Gene3D" id="3.40.47.10">
    <property type="match status" value="1"/>
</dbReference>
<evidence type="ECO:0000313" key="3">
    <source>
        <dbReference type="EMBL" id="RDS80687.1"/>
    </source>
</evidence>
<dbReference type="SUPFAM" id="SSF53901">
    <property type="entry name" value="Thiolase-like"/>
    <property type="match status" value="2"/>
</dbReference>
<protein>
    <submittedName>
        <fullName evidence="3">Hydroxymethylglutaryl-CoA synthase</fullName>
    </submittedName>
</protein>